<evidence type="ECO:0000256" key="1">
    <source>
        <dbReference type="SAM" id="MobiDB-lite"/>
    </source>
</evidence>
<keyword evidence="3" id="KW-1185">Reference proteome</keyword>
<dbReference type="EMBL" id="FCNW02000090">
    <property type="protein sequence ID" value="SAL67547.1"/>
    <property type="molecule type" value="Genomic_DNA"/>
</dbReference>
<dbReference type="AlphaFoldDB" id="A0A158JFD6"/>
<organism evidence="2 3">
    <name type="scientific">Caballeronia humi</name>
    <dbReference type="NCBI Taxonomy" id="326474"/>
    <lineage>
        <taxon>Bacteria</taxon>
        <taxon>Pseudomonadati</taxon>
        <taxon>Pseudomonadota</taxon>
        <taxon>Betaproteobacteria</taxon>
        <taxon>Burkholderiales</taxon>
        <taxon>Burkholderiaceae</taxon>
        <taxon>Caballeronia</taxon>
    </lineage>
</organism>
<accession>A0A158JFD6</accession>
<evidence type="ECO:0000313" key="3">
    <source>
        <dbReference type="Proteomes" id="UP000054977"/>
    </source>
</evidence>
<protein>
    <submittedName>
        <fullName evidence="2">Phage integrase</fullName>
    </submittedName>
</protein>
<comment type="caution">
    <text evidence="2">The sequence shown here is derived from an EMBL/GenBank/DDBJ whole genome shotgun (WGS) entry which is preliminary data.</text>
</comment>
<evidence type="ECO:0000313" key="2">
    <source>
        <dbReference type="EMBL" id="SAL67547.1"/>
    </source>
</evidence>
<gene>
    <name evidence="2" type="ORF">AWB65_06538</name>
</gene>
<dbReference type="Proteomes" id="UP000054977">
    <property type="component" value="Unassembled WGS sequence"/>
</dbReference>
<dbReference type="RefSeq" id="WP_087670990.1">
    <property type="nucleotide sequence ID" value="NZ_FCNW02000090.1"/>
</dbReference>
<feature type="region of interest" description="Disordered" evidence="1">
    <location>
        <begin position="56"/>
        <end position="76"/>
    </location>
</feature>
<sequence length="76" mass="8859">MAQLARYRQHYELPALPIPYEPTPYLLPIGGQHRPMTRGRVHLIIKQMFYNALDHLNSDGEPRERAAERLRQASAH</sequence>
<proteinExistence type="predicted"/>
<name>A0A158JFD6_9BURK</name>
<reference evidence="2" key="1">
    <citation type="submission" date="2016-01" db="EMBL/GenBank/DDBJ databases">
        <authorList>
            <person name="Peeters C."/>
        </authorList>
    </citation>
    <scope>NUCLEOTIDE SEQUENCE [LARGE SCALE GENOMIC DNA]</scope>
    <source>
        <strain evidence="2">LMG 22934</strain>
    </source>
</reference>
<dbReference type="STRING" id="326474.AWB65_06538"/>